<keyword evidence="3 6" id="KW-0812">Transmembrane</keyword>
<evidence type="ECO:0000313" key="8">
    <source>
        <dbReference type="Proteomes" id="UP000271031"/>
    </source>
</evidence>
<dbReference type="GO" id="GO:0012505">
    <property type="term" value="C:endomembrane system"/>
    <property type="evidence" value="ECO:0007669"/>
    <property type="project" value="UniProtKB-SubCell"/>
</dbReference>
<reference evidence="7 8" key="1">
    <citation type="submission" date="2018-10" db="EMBL/GenBank/DDBJ databases">
        <title>Phylogenomics of Brevibacillus.</title>
        <authorList>
            <person name="Dunlap C."/>
        </authorList>
    </citation>
    <scope>NUCLEOTIDE SEQUENCE [LARGE SCALE GENOMIC DNA]</scope>
    <source>
        <strain evidence="7 8">JCM 15716</strain>
    </source>
</reference>
<feature type="transmembrane region" description="Helical" evidence="6">
    <location>
        <begin position="362"/>
        <end position="383"/>
    </location>
</feature>
<dbReference type="Pfam" id="PF04286">
    <property type="entry name" value="DUF445"/>
    <property type="match status" value="1"/>
</dbReference>
<dbReference type="InterPro" id="IPR007383">
    <property type="entry name" value="DUF445"/>
</dbReference>
<comment type="caution">
    <text evidence="7">The sequence shown here is derived from an EMBL/GenBank/DDBJ whole genome shotgun (WGS) entry which is preliminary data.</text>
</comment>
<keyword evidence="4 6" id="KW-1133">Transmembrane helix</keyword>
<proteinExistence type="inferred from homology"/>
<dbReference type="OrthoDB" id="9787430at2"/>
<feature type="transmembrane region" description="Helical" evidence="6">
    <location>
        <begin position="6"/>
        <end position="29"/>
    </location>
</feature>
<keyword evidence="8" id="KW-1185">Reference proteome</keyword>
<evidence type="ECO:0000256" key="4">
    <source>
        <dbReference type="ARBA" id="ARBA00022989"/>
    </source>
</evidence>
<evidence type="ECO:0000256" key="1">
    <source>
        <dbReference type="ARBA" id="ARBA00004308"/>
    </source>
</evidence>
<organism evidence="7 8">
    <name type="scientific">Brevibacillus fluminis</name>
    <dbReference type="NCBI Taxonomy" id="511487"/>
    <lineage>
        <taxon>Bacteria</taxon>
        <taxon>Bacillati</taxon>
        <taxon>Bacillota</taxon>
        <taxon>Bacilli</taxon>
        <taxon>Bacillales</taxon>
        <taxon>Paenibacillaceae</taxon>
        <taxon>Brevibacillus</taxon>
    </lineage>
</organism>
<comment type="similarity">
    <text evidence="2">Belongs to the UPF0754 family.</text>
</comment>
<evidence type="ECO:0000256" key="6">
    <source>
        <dbReference type="SAM" id="Phobius"/>
    </source>
</evidence>
<name>A0A3M8DNI6_9BACL</name>
<keyword evidence="5 6" id="KW-0472">Membrane</keyword>
<dbReference type="AlphaFoldDB" id="A0A3M8DNI6"/>
<gene>
    <name evidence="7" type="ORF">EDM56_10305</name>
</gene>
<protein>
    <submittedName>
        <fullName evidence="7">DUF445 family protein</fullName>
    </submittedName>
</protein>
<evidence type="ECO:0000313" key="7">
    <source>
        <dbReference type="EMBL" id="RNB89574.1"/>
    </source>
</evidence>
<evidence type="ECO:0000256" key="2">
    <source>
        <dbReference type="ARBA" id="ARBA00008053"/>
    </source>
</evidence>
<evidence type="ECO:0000256" key="5">
    <source>
        <dbReference type="ARBA" id="ARBA00023136"/>
    </source>
</evidence>
<dbReference type="PANTHER" id="PTHR35791:SF1">
    <property type="entry name" value="UPF0754 MEMBRANE PROTEIN YHEB"/>
    <property type="match status" value="1"/>
</dbReference>
<dbReference type="PANTHER" id="PTHR35791">
    <property type="entry name" value="UPF0754 MEMBRANE PROTEIN YHEB"/>
    <property type="match status" value="1"/>
</dbReference>
<dbReference type="EMBL" id="RHHQ01000008">
    <property type="protein sequence ID" value="RNB89574.1"/>
    <property type="molecule type" value="Genomic_DNA"/>
</dbReference>
<comment type="subcellular location">
    <subcellularLocation>
        <location evidence="1">Endomembrane system</location>
    </subcellularLocation>
</comment>
<evidence type="ECO:0000256" key="3">
    <source>
        <dbReference type="ARBA" id="ARBA00022692"/>
    </source>
</evidence>
<accession>A0A3M8DNI6</accession>
<dbReference type="Proteomes" id="UP000271031">
    <property type="component" value="Unassembled WGS sequence"/>
</dbReference>
<sequence length="384" mass="42730">MGIGMIAVNVIIGSVIGGVTNELAIRMLFRPYHPWKIGGVRVPFTPGLIPRRRDEIGIQMGRLVQEHLLTPEGVKRALAKSDLEGTLRVWLSNVALAQLGQETTLRDWLRTYLPALIAEDGSFGEAVKEPLRQVWNNGVDRWQGQMADKPLRSFLPPAGEEKLEREIESLTRSLFARLRDHVNSPEGQENLSGMIKGVLAGGGGMLGGLVGMFLNEEKLTAMLLPHLDELLRREDLANRVSGVLKRECDTLLDKPFSELQRWIGEDQIHAWREQAFVRLAAEGAKVLDKRICDLTAPLHEQVLGGWIPRLSTWAVNSLQTHVDVLFGKLPIKDIVARQVEGFPLQRVEEMIIGISGKEFRMITVLGFVLGAIIGLVQGMLTLFV</sequence>